<evidence type="ECO:0000256" key="4">
    <source>
        <dbReference type="ARBA" id="ARBA00022490"/>
    </source>
</evidence>
<dbReference type="GO" id="GO:0003866">
    <property type="term" value="F:3-phosphoshikimate 1-carboxyvinyltransferase activity"/>
    <property type="evidence" value="ECO:0007669"/>
    <property type="project" value="UniProtKB-UniRule"/>
</dbReference>
<dbReference type="UniPathway" id="UPA00053">
    <property type="reaction ID" value="UER00089"/>
</dbReference>
<evidence type="ECO:0000256" key="7">
    <source>
        <dbReference type="ARBA" id="ARBA00023141"/>
    </source>
</evidence>
<feature type="binding site" evidence="9">
    <location>
        <position position="122"/>
    </location>
    <ligand>
        <name>phosphoenolpyruvate</name>
        <dbReference type="ChEBI" id="CHEBI:58702"/>
    </ligand>
</feature>
<dbReference type="OrthoDB" id="9809920at2"/>
<dbReference type="PIRSF" id="PIRSF000505">
    <property type="entry name" value="EPSPS"/>
    <property type="match status" value="1"/>
</dbReference>
<dbReference type="PANTHER" id="PTHR21090:SF5">
    <property type="entry name" value="PENTAFUNCTIONAL AROM POLYPEPTIDE"/>
    <property type="match status" value="1"/>
</dbReference>
<name>A0A1G9P4M0_9FIRM</name>
<dbReference type="InterPro" id="IPR023193">
    <property type="entry name" value="EPSP_synthase_CS"/>
</dbReference>
<dbReference type="EMBL" id="FNGO01000012">
    <property type="protein sequence ID" value="SDL93659.1"/>
    <property type="molecule type" value="Genomic_DNA"/>
</dbReference>
<dbReference type="EC" id="2.5.1.19" evidence="9"/>
<evidence type="ECO:0000256" key="3">
    <source>
        <dbReference type="ARBA" id="ARBA00009948"/>
    </source>
</evidence>
<evidence type="ECO:0000256" key="9">
    <source>
        <dbReference type="HAMAP-Rule" id="MF_00210"/>
    </source>
</evidence>
<dbReference type="Pfam" id="PF00275">
    <property type="entry name" value="EPSP_synthase"/>
    <property type="match status" value="1"/>
</dbReference>
<dbReference type="GO" id="GO:0009423">
    <property type="term" value="P:chorismate biosynthetic process"/>
    <property type="evidence" value="ECO:0007669"/>
    <property type="project" value="UniProtKB-UniRule"/>
</dbReference>
<dbReference type="InterPro" id="IPR036968">
    <property type="entry name" value="Enolpyruvate_Tfrase_sf"/>
</dbReference>
<dbReference type="CDD" id="cd01556">
    <property type="entry name" value="EPSP_synthase"/>
    <property type="match status" value="1"/>
</dbReference>
<dbReference type="InterPro" id="IPR001986">
    <property type="entry name" value="Enolpyruvate_Tfrase_dom"/>
</dbReference>
<evidence type="ECO:0000256" key="2">
    <source>
        <dbReference type="ARBA" id="ARBA00004811"/>
    </source>
</evidence>
<dbReference type="SUPFAM" id="SSF55205">
    <property type="entry name" value="EPT/RTPC-like"/>
    <property type="match status" value="1"/>
</dbReference>
<feature type="binding site" evidence="9">
    <location>
        <position position="21"/>
    </location>
    <ligand>
        <name>phosphoenolpyruvate</name>
        <dbReference type="ChEBI" id="CHEBI:58702"/>
    </ligand>
</feature>
<dbReference type="PROSITE" id="PS00104">
    <property type="entry name" value="EPSP_SYNTHASE_1"/>
    <property type="match status" value="1"/>
</dbReference>
<comment type="function">
    <text evidence="1 9">Catalyzes the transfer of the enolpyruvyl moiety of phosphoenolpyruvate (PEP) to the 5-hydroxyl of shikimate-3-phosphate (S3P) to produce enolpyruvyl shikimate-3-phosphate and inorganic phosphate.</text>
</comment>
<dbReference type="GO" id="GO:0009073">
    <property type="term" value="P:aromatic amino acid family biosynthetic process"/>
    <property type="evidence" value="ECO:0007669"/>
    <property type="project" value="UniProtKB-KW"/>
</dbReference>
<dbReference type="FunFam" id="3.65.10.10:FF:000005">
    <property type="entry name" value="3-phosphoshikimate 1-carboxyvinyltransferase"/>
    <property type="match status" value="1"/>
</dbReference>
<dbReference type="InterPro" id="IPR013792">
    <property type="entry name" value="RNA3'P_cycl/enolpyr_Trfase_a/b"/>
</dbReference>
<dbReference type="RefSeq" id="WP_089760335.1">
    <property type="nucleotide sequence ID" value="NZ_FNGO01000012.1"/>
</dbReference>
<dbReference type="AlphaFoldDB" id="A0A1G9P4M0"/>
<feature type="binding site" evidence="9">
    <location>
        <position position="22"/>
    </location>
    <ligand>
        <name>3-phosphoshikimate</name>
        <dbReference type="ChEBI" id="CHEBI:145989"/>
    </ligand>
</feature>
<feature type="binding site" evidence="9">
    <location>
        <position position="389"/>
    </location>
    <ligand>
        <name>phosphoenolpyruvate</name>
        <dbReference type="ChEBI" id="CHEBI:58702"/>
    </ligand>
</feature>
<dbReference type="Gene3D" id="3.65.10.10">
    <property type="entry name" value="Enolpyruvate transferase domain"/>
    <property type="match status" value="2"/>
</dbReference>
<feature type="binding site" evidence="9">
    <location>
        <position position="26"/>
    </location>
    <ligand>
        <name>3-phosphoshikimate</name>
        <dbReference type="ChEBI" id="CHEBI:145989"/>
    </ligand>
</feature>
<protein>
    <recommendedName>
        <fullName evidence="9">3-phosphoshikimate 1-carboxyvinyltransferase</fullName>
        <ecNumber evidence="9">2.5.1.19</ecNumber>
    </recommendedName>
    <alternativeName>
        <fullName evidence="9">5-enolpyruvylshikimate-3-phosphate synthase</fullName>
        <shortName evidence="9">EPSP synthase</shortName>
        <shortName evidence="9">EPSPS</shortName>
    </alternativeName>
</protein>
<comment type="similarity">
    <text evidence="3 9">Belongs to the EPSP synthase family.</text>
</comment>
<proteinExistence type="inferred from homology"/>
<feature type="binding site" evidence="9">
    <location>
        <position position="168"/>
    </location>
    <ligand>
        <name>phosphoenolpyruvate</name>
        <dbReference type="ChEBI" id="CHEBI:58702"/>
    </ligand>
</feature>
<keyword evidence="7 9" id="KW-0057">Aromatic amino acid biosynthesis</keyword>
<feature type="binding site" evidence="9">
    <location>
        <position position="168"/>
    </location>
    <ligand>
        <name>3-phosphoshikimate</name>
        <dbReference type="ChEBI" id="CHEBI:145989"/>
    </ligand>
</feature>
<comment type="subunit">
    <text evidence="9">Monomer.</text>
</comment>
<feature type="binding site" evidence="9">
    <location>
        <position position="315"/>
    </location>
    <ligand>
        <name>3-phosphoshikimate</name>
        <dbReference type="ChEBI" id="CHEBI:145989"/>
    </ligand>
</feature>
<feature type="binding site" evidence="9">
    <location>
        <position position="166"/>
    </location>
    <ligand>
        <name>3-phosphoshikimate</name>
        <dbReference type="ChEBI" id="CHEBI:145989"/>
    </ligand>
</feature>
<comment type="caution">
    <text evidence="9">Lacks conserved residue(s) required for the propagation of feature annotation.</text>
</comment>
<keyword evidence="12" id="KW-1185">Reference proteome</keyword>
<dbReference type="PANTHER" id="PTHR21090">
    <property type="entry name" value="AROM/DEHYDROQUINATE SYNTHASE"/>
    <property type="match status" value="1"/>
</dbReference>
<dbReference type="STRING" id="321763.SAMN04488692_1127"/>
<evidence type="ECO:0000313" key="11">
    <source>
        <dbReference type="EMBL" id="SDL93659.1"/>
    </source>
</evidence>
<keyword evidence="5 9" id="KW-0028">Amino-acid biosynthesis</keyword>
<dbReference type="GO" id="GO:0005737">
    <property type="term" value="C:cytoplasm"/>
    <property type="evidence" value="ECO:0007669"/>
    <property type="project" value="UniProtKB-SubCell"/>
</dbReference>
<evidence type="ECO:0000256" key="1">
    <source>
        <dbReference type="ARBA" id="ARBA00002174"/>
    </source>
</evidence>
<dbReference type="NCBIfam" id="TIGR01356">
    <property type="entry name" value="aroA"/>
    <property type="match status" value="1"/>
</dbReference>
<comment type="subcellular location">
    <subcellularLocation>
        <location evidence="9">Cytoplasm</location>
    </subcellularLocation>
</comment>
<gene>
    <name evidence="9" type="primary">aroA</name>
    <name evidence="11" type="ORF">SAMN04488692_1127</name>
</gene>
<keyword evidence="4 9" id="KW-0963">Cytoplasm</keyword>
<evidence type="ECO:0000259" key="10">
    <source>
        <dbReference type="Pfam" id="PF00275"/>
    </source>
</evidence>
<organism evidence="11 12">
    <name type="scientific">Halarsenatibacter silvermanii</name>
    <dbReference type="NCBI Taxonomy" id="321763"/>
    <lineage>
        <taxon>Bacteria</taxon>
        <taxon>Bacillati</taxon>
        <taxon>Bacillota</taxon>
        <taxon>Clostridia</taxon>
        <taxon>Halanaerobiales</taxon>
        <taxon>Halarsenatibacteraceae</taxon>
        <taxon>Halarsenatibacter</taxon>
    </lineage>
</organism>
<feature type="binding site" evidence="9">
    <location>
        <position position="94"/>
    </location>
    <ligand>
        <name>phosphoenolpyruvate</name>
        <dbReference type="ChEBI" id="CHEBI:58702"/>
    </ligand>
</feature>
<feature type="binding site" evidence="9">
    <location>
        <position position="21"/>
    </location>
    <ligand>
        <name>3-phosphoshikimate</name>
        <dbReference type="ChEBI" id="CHEBI:145989"/>
    </ligand>
</feature>
<keyword evidence="6 9" id="KW-0808">Transferase</keyword>
<dbReference type="FunFam" id="3.65.10.10:FF:000006">
    <property type="entry name" value="3-phosphoshikimate 1-carboxyvinyltransferase"/>
    <property type="match status" value="1"/>
</dbReference>
<evidence type="ECO:0000256" key="6">
    <source>
        <dbReference type="ARBA" id="ARBA00022679"/>
    </source>
</evidence>
<dbReference type="GO" id="GO:0008652">
    <property type="term" value="P:amino acid biosynthetic process"/>
    <property type="evidence" value="ECO:0007669"/>
    <property type="project" value="UniProtKB-KW"/>
</dbReference>
<evidence type="ECO:0000256" key="5">
    <source>
        <dbReference type="ARBA" id="ARBA00022605"/>
    </source>
</evidence>
<comment type="catalytic activity">
    <reaction evidence="8">
        <text>3-phosphoshikimate + phosphoenolpyruvate = 5-O-(1-carboxyvinyl)-3-phosphoshikimate + phosphate</text>
        <dbReference type="Rhea" id="RHEA:21256"/>
        <dbReference type="ChEBI" id="CHEBI:43474"/>
        <dbReference type="ChEBI" id="CHEBI:57701"/>
        <dbReference type="ChEBI" id="CHEBI:58702"/>
        <dbReference type="ChEBI" id="CHEBI:145989"/>
        <dbReference type="EC" id="2.5.1.19"/>
    </reaction>
    <physiologicalReaction direction="left-to-right" evidence="8">
        <dbReference type="Rhea" id="RHEA:21257"/>
    </physiologicalReaction>
</comment>
<comment type="pathway">
    <text evidence="2 9">Metabolic intermediate biosynthesis; chorismate biosynthesis; chorismate from D-erythrose 4-phosphate and phosphoenolpyruvate: step 6/7.</text>
</comment>
<feature type="binding site" evidence="9">
    <location>
        <position position="346"/>
    </location>
    <ligand>
        <name>phosphoenolpyruvate</name>
        <dbReference type="ChEBI" id="CHEBI:58702"/>
    </ligand>
</feature>
<feature type="domain" description="Enolpyruvate transferase" evidence="10">
    <location>
        <begin position="8"/>
        <end position="422"/>
    </location>
</feature>
<feature type="active site" description="Proton acceptor" evidence="9">
    <location>
        <position position="315"/>
    </location>
</feature>
<feature type="binding site" evidence="9">
    <location>
        <position position="342"/>
    </location>
    <ligand>
        <name>3-phosphoshikimate</name>
        <dbReference type="ChEBI" id="CHEBI:145989"/>
    </ligand>
</feature>
<dbReference type="Proteomes" id="UP000199476">
    <property type="component" value="Unassembled WGS sequence"/>
</dbReference>
<dbReference type="PROSITE" id="PS00885">
    <property type="entry name" value="EPSP_SYNTHASE_2"/>
    <property type="match status" value="1"/>
</dbReference>
<dbReference type="HAMAP" id="MF_00210">
    <property type="entry name" value="EPSP_synth"/>
    <property type="match status" value="1"/>
</dbReference>
<reference evidence="11 12" key="1">
    <citation type="submission" date="2016-10" db="EMBL/GenBank/DDBJ databases">
        <authorList>
            <person name="de Groot N.N."/>
        </authorList>
    </citation>
    <scope>NUCLEOTIDE SEQUENCE [LARGE SCALE GENOMIC DNA]</scope>
    <source>
        <strain evidence="11 12">SLAS-1</strain>
    </source>
</reference>
<evidence type="ECO:0000256" key="8">
    <source>
        <dbReference type="ARBA" id="ARBA00044633"/>
    </source>
</evidence>
<accession>A0A1G9P4M0</accession>
<sequence length="433" mass="46571">MNLTIRSSKSAEEQLEVPGDKSISHRSLILSSIAEGESSIRGLLEADDCLKTLNIMRALGVSINKHAPGEYTVYGKGLDSLEEPENVLDCGNSGTGMRLIAGLLSGQDFYSILTGDQSLRSRPMNRIIEPLSMMGVKIWSRAGGYAPLSIQGGELNSIHFAQKIASAQVKSCLLLAGLYAEGNTVIEEPAPSRDHTERMLASAGVEIEKSDGTIALKDDNPQIEPFDIKIPGDISSASFLLAAGLLVPDSSILVKNVGINSTRSGFLEVLDDMGAELVIKNKRKMGGEPAADLKVETSDLRSVTVEGEIIPRMIDEIPILAVLATQAEGRTVINDAEELRVKETDRLSAITENLNKMGADVEEKEDGLIIEGPVDLKGEIALESFHDHRIAMASAVAGLIADGPVEILESEIINTSFPEFPKIIKNKFLQEAE</sequence>
<dbReference type="InterPro" id="IPR006264">
    <property type="entry name" value="EPSP_synthase"/>
</dbReference>
<evidence type="ECO:0000313" key="12">
    <source>
        <dbReference type="Proteomes" id="UP000199476"/>
    </source>
</evidence>